<dbReference type="Proteomes" id="UP000193978">
    <property type="component" value="Chromosome"/>
</dbReference>
<dbReference type="PANTHER" id="PTHR36919:SF2">
    <property type="entry name" value="BLL6627 PROTEIN"/>
    <property type="match status" value="1"/>
</dbReference>
<evidence type="ECO:0000313" key="5">
    <source>
        <dbReference type="Proteomes" id="UP000193978"/>
    </source>
</evidence>
<reference evidence="4 5" key="1">
    <citation type="submission" date="2017-02" db="EMBL/GenBank/DDBJ databases">
        <authorList>
            <person name="Peterson S.W."/>
        </authorList>
    </citation>
    <scope>NUCLEOTIDE SEQUENCE [LARGE SCALE GENOMIC DNA]</scope>
    <source>
        <strain evidence="4 5">S285</strain>
    </source>
</reference>
<keyword evidence="2" id="KW-0732">Signal</keyword>
<evidence type="ECO:0000313" key="4">
    <source>
        <dbReference type="EMBL" id="ARN81081.1"/>
    </source>
</evidence>
<dbReference type="KEGG" id="mbry:B1812_08330"/>
<dbReference type="InterPro" id="IPR019223">
    <property type="entry name" value="DUF2147"/>
</dbReference>
<dbReference type="Gene3D" id="2.40.128.520">
    <property type="match status" value="1"/>
</dbReference>
<proteinExistence type="predicted"/>
<keyword evidence="5" id="KW-1185">Reference proteome</keyword>
<feature type="chain" id="PRO_5010853939" description="DUF2147 domain-containing protein" evidence="2">
    <location>
        <begin position="28"/>
        <end position="155"/>
    </location>
</feature>
<gene>
    <name evidence="4" type="ORF">B1812_08330</name>
</gene>
<evidence type="ECO:0000256" key="2">
    <source>
        <dbReference type="SAM" id="SignalP"/>
    </source>
</evidence>
<protein>
    <recommendedName>
        <fullName evidence="3">DUF2147 domain-containing protein</fullName>
    </recommendedName>
</protein>
<dbReference type="EMBL" id="CP019948">
    <property type="protein sequence ID" value="ARN81081.1"/>
    <property type="molecule type" value="Genomic_DNA"/>
</dbReference>
<evidence type="ECO:0000256" key="1">
    <source>
        <dbReference type="SAM" id="MobiDB-lite"/>
    </source>
</evidence>
<evidence type="ECO:0000259" key="3">
    <source>
        <dbReference type="Pfam" id="PF09917"/>
    </source>
</evidence>
<dbReference type="PANTHER" id="PTHR36919">
    <property type="entry name" value="BLR1215 PROTEIN"/>
    <property type="match status" value="1"/>
</dbReference>
<sequence length="155" mass="16178">MKAISHSSSLLIGLALGAMALAGVARAADPMDPRGLWLREEGGVKFSFYDCGQGLLCAKVVDAENAEDKAGIGTVILQGAKKVAANEWRGTLYNSDDKKTYDGRITVKSKGAELSVQGCLMGFLCGGETWKRLPSPAHAASTHKNAPAASLVAAE</sequence>
<dbReference type="Pfam" id="PF09917">
    <property type="entry name" value="DUF2147"/>
    <property type="match status" value="1"/>
</dbReference>
<name>A0A1W6MTZ8_9HYPH</name>
<feature type="signal peptide" evidence="2">
    <location>
        <begin position="1"/>
        <end position="27"/>
    </location>
</feature>
<accession>A0A1W6MTZ8</accession>
<dbReference type="RefSeq" id="WP_085771170.1">
    <property type="nucleotide sequence ID" value="NZ_AP027149.1"/>
</dbReference>
<feature type="region of interest" description="Disordered" evidence="1">
    <location>
        <begin position="136"/>
        <end position="155"/>
    </location>
</feature>
<dbReference type="AlphaFoldDB" id="A0A1W6MTZ8"/>
<dbReference type="STRING" id="655015.B1812_08330"/>
<dbReference type="OrthoDB" id="9811671at2"/>
<organism evidence="4 5">
    <name type="scientific">Methylocystis bryophila</name>
    <dbReference type="NCBI Taxonomy" id="655015"/>
    <lineage>
        <taxon>Bacteria</taxon>
        <taxon>Pseudomonadati</taxon>
        <taxon>Pseudomonadota</taxon>
        <taxon>Alphaproteobacteria</taxon>
        <taxon>Hyphomicrobiales</taxon>
        <taxon>Methylocystaceae</taxon>
        <taxon>Methylocystis</taxon>
    </lineage>
</organism>
<feature type="domain" description="DUF2147" evidence="3">
    <location>
        <begin position="35"/>
        <end position="132"/>
    </location>
</feature>